<dbReference type="SUPFAM" id="SSF140566">
    <property type="entry name" value="FlgN-like"/>
    <property type="match status" value="1"/>
</dbReference>
<reference evidence="5 6" key="1">
    <citation type="submission" date="2017-06" db="EMBL/GenBank/DDBJ databases">
        <title>Novel microbial phyla capable of carbon fixation and sulfur reduction in deep-sea sediments.</title>
        <authorList>
            <person name="Huang J."/>
            <person name="Baker B."/>
            <person name="Wang Y."/>
        </authorList>
    </citation>
    <scope>NUCLEOTIDE SEQUENCE [LARGE SCALE GENOMIC DNA]</scope>
    <source>
        <strain evidence="5">B3_LCP</strain>
    </source>
</reference>
<dbReference type="GO" id="GO:0044780">
    <property type="term" value="P:bacterial-type flagellum assembly"/>
    <property type="evidence" value="ECO:0007669"/>
    <property type="project" value="InterPro"/>
</dbReference>
<dbReference type="Pfam" id="PF05130">
    <property type="entry name" value="FlgN"/>
    <property type="match status" value="1"/>
</dbReference>
<dbReference type="Proteomes" id="UP000319619">
    <property type="component" value="Unassembled WGS sequence"/>
</dbReference>
<keyword evidence="3" id="KW-1005">Bacterial flagellum biogenesis</keyword>
<gene>
    <name evidence="5" type="ORF">CEE37_08110</name>
</gene>
<sequence length="166" mass="19384">MDRFIQELIDLIKEEEKVLSAFLNLLNLQKQYLLADEIEQFQSTTQRQDELVNEIKKLENKRIDKVREFASTEGLRDDEITLTHLIEVTLGDVSEELQTMKNNLSKLVEKIHRANRVNEMLIKRSLNFIQKSIDWMIDSSDFTSLYDPNGNTTRQTGTNVIVNKVL</sequence>
<dbReference type="EMBL" id="NJBN01000005">
    <property type="protein sequence ID" value="TKJ40281.1"/>
    <property type="molecule type" value="Genomic_DNA"/>
</dbReference>
<evidence type="ECO:0000256" key="2">
    <source>
        <dbReference type="ARBA" id="ARBA00007703"/>
    </source>
</evidence>
<keyword evidence="4" id="KW-0175">Coiled coil</keyword>
<evidence type="ECO:0000256" key="4">
    <source>
        <dbReference type="SAM" id="Coils"/>
    </source>
</evidence>
<organism evidence="5 6">
    <name type="scientific">candidate division LCP-89 bacterium B3_LCP</name>
    <dbReference type="NCBI Taxonomy" id="2012998"/>
    <lineage>
        <taxon>Bacteria</taxon>
        <taxon>Pseudomonadati</taxon>
        <taxon>Bacteria division LCP-89</taxon>
    </lineage>
</organism>
<feature type="coiled-coil region" evidence="4">
    <location>
        <begin position="41"/>
        <end position="117"/>
    </location>
</feature>
<dbReference type="Gene3D" id="1.20.58.300">
    <property type="entry name" value="FlgN-like"/>
    <property type="match status" value="1"/>
</dbReference>
<evidence type="ECO:0000256" key="1">
    <source>
        <dbReference type="ARBA" id="ARBA00002397"/>
    </source>
</evidence>
<protein>
    <recommendedName>
        <fullName evidence="7">Flagellar biosynthesis protein FlgN</fullName>
    </recommendedName>
</protein>
<dbReference type="InterPro" id="IPR007809">
    <property type="entry name" value="FlgN-like"/>
</dbReference>
<evidence type="ECO:0000256" key="3">
    <source>
        <dbReference type="ARBA" id="ARBA00022795"/>
    </source>
</evidence>
<comment type="function">
    <text evidence="1">Required for the efficient initiation of filament assembly.</text>
</comment>
<dbReference type="InterPro" id="IPR036679">
    <property type="entry name" value="FlgN-like_sf"/>
</dbReference>
<comment type="caution">
    <text evidence="5">The sequence shown here is derived from an EMBL/GenBank/DDBJ whole genome shotgun (WGS) entry which is preliminary data.</text>
</comment>
<proteinExistence type="inferred from homology"/>
<evidence type="ECO:0000313" key="6">
    <source>
        <dbReference type="Proteomes" id="UP000319619"/>
    </source>
</evidence>
<evidence type="ECO:0008006" key="7">
    <source>
        <dbReference type="Google" id="ProtNLM"/>
    </source>
</evidence>
<evidence type="ECO:0000313" key="5">
    <source>
        <dbReference type="EMBL" id="TKJ40281.1"/>
    </source>
</evidence>
<name>A0A532UZA1_UNCL8</name>
<accession>A0A532UZA1</accession>
<dbReference type="AlphaFoldDB" id="A0A532UZA1"/>
<comment type="similarity">
    <text evidence="2">Belongs to the FlgN family.</text>
</comment>